<protein>
    <submittedName>
        <fullName evidence="1">Uncharacterized protein</fullName>
    </submittedName>
</protein>
<sequence>MLPDHQLSYAAREMACHFIDVYKDRLQDDSDHLKVHCYRAAFQHIVIKLHPEFDRGKIKLTVKHATDLPFEKYCKINLKKLGYNEVIPQDLMLEAKVYLKQWKNVMSFYTIRLALSPVLETIILLDRMLYLYQHGITSILVPIFDPKISPRNFLLLSHKT</sequence>
<organism evidence="1 2">
    <name type="scientific">Lottia gigantea</name>
    <name type="common">Giant owl limpet</name>
    <dbReference type="NCBI Taxonomy" id="225164"/>
    <lineage>
        <taxon>Eukaryota</taxon>
        <taxon>Metazoa</taxon>
        <taxon>Spiralia</taxon>
        <taxon>Lophotrochozoa</taxon>
        <taxon>Mollusca</taxon>
        <taxon>Gastropoda</taxon>
        <taxon>Patellogastropoda</taxon>
        <taxon>Lottioidea</taxon>
        <taxon>Lottiidae</taxon>
        <taxon>Lottia</taxon>
    </lineage>
</organism>
<dbReference type="KEGG" id="lgi:LOTGIDRAFT_157965"/>
<dbReference type="InterPro" id="IPR052220">
    <property type="entry name" value="METTL25"/>
</dbReference>
<evidence type="ECO:0000313" key="1">
    <source>
        <dbReference type="EMBL" id="ESP00675.1"/>
    </source>
</evidence>
<dbReference type="Proteomes" id="UP000030746">
    <property type="component" value="Unassembled WGS sequence"/>
</dbReference>
<evidence type="ECO:0000313" key="2">
    <source>
        <dbReference type="Proteomes" id="UP000030746"/>
    </source>
</evidence>
<dbReference type="OrthoDB" id="5875367at2759"/>
<reference evidence="1 2" key="1">
    <citation type="journal article" date="2013" name="Nature">
        <title>Insights into bilaterian evolution from three spiralian genomes.</title>
        <authorList>
            <person name="Simakov O."/>
            <person name="Marletaz F."/>
            <person name="Cho S.J."/>
            <person name="Edsinger-Gonzales E."/>
            <person name="Havlak P."/>
            <person name="Hellsten U."/>
            <person name="Kuo D.H."/>
            <person name="Larsson T."/>
            <person name="Lv J."/>
            <person name="Arendt D."/>
            <person name="Savage R."/>
            <person name="Osoegawa K."/>
            <person name="de Jong P."/>
            <person name="Grimwood J."/>
            <person name="Chapman J.A."/>
            <person name="Shapiro H."/>
            <person name="Aerts A."/>
            <person name="Otillar R.P."/>
            <person name="Terry A.Y."/>
            <person name="Boore J.L."/>
            <person name="Grigoriev I.V."/>
            <person name="Lindberg D.R."/>
            <person name="Seaver E.C."/>
            <person name="Weisblat D.A."/>
            <person name="Putnam N.H."/>
            <person name="Rokhsar D.S."/>
        </authorList>
    </citation>
    <scope>NUCLEOTIDE SEQUENCE [LARGE SCALE GENOMIC DNA]</scope>
</reference>
<name>V4CF84_LOTGI</name>
<dbReference type="AlphaFoldDB" id="V4CF84"/>
<dbReference type="CTD" id="20237567"/>
<dbReference type="HOGENOM" id="CLU_1654111_0_0_1"/>
<dbReference type="RefSeq" id="XP_009048794.1">
    <property type="nucleotide sequence ID" value="XM_009050546.1"/>
</dbReference>
<accession>V4CF84</accession>
<proteinExistence type="predicted"/>
<dbReference type="PANTHER" id="PTHR12496">
    <property type="entry name" value="CGI-41 METHYLTRANSFERASE"/>
    <property type="match status" value="1"/>
</dbReference>
<dbReference type="EMBL" id="KB200701">
    <property type="protein sequence ID" value="ESP00675.1"/>
    <property type="molecule type" value="Genomic_DNA"/>
</dbReference>
<gene>
    <name evidence="1" type="ORF">LOTGIDRAFT_157965</name>
</gene>
<dbReference type="PANTHER" id="PTHR12496:SF2">
    <property type="entry name" value="METHYLTRANSFERASE-LIKE PROTEIN 25B"/>
    <property type="match status" value="1"/>
</dbReference>
<dbReference type="OMA" id="ECHEVTA"/>
<dbReference type="GeneID" id="20237567"/>
<keyword evidence="2" id="KW-1185">Reference proteome</keyword>
<dbReference type="STRING" id="225164.V4CF84"/>